<evidence type="ECO:0000256" key="17">
    <source>
        <dbReference type="ARBA" id="ARBA00023316"/>
    </source>
</evidence>
<dbReference type="SUPFAM" id="SSF51445">
    <property type="entry name" value="(Trans)glycosidases"/>
    <property type="match status" value="1"/>
</dbReference>
<dbReference type="InterPro" id="IPR017853">
    <property type="entry name" value="GH"/>
</dbReference>
<keyword evidence="15" id="KW-0119">Carbohydrate metabolism</keyword>
<keyword evidence="14" id="KW-0325">Glycoprotein</keyword>
<keyword evidence="18" id="KW-0624">Polysaccharide degradation</keyword>
<dbReference type="GeneID" id="98144478"/>
<evidence type="ECO:0000256" key="14">
    <source>
        <dbReference type="ARBA" id="ARBA00023180"/>
    </source>
</evidence>
<evidence type="ECO:0000256" key="22">
    <source>
        <dbReference type="RuleBase" id="RU004335"/>
    </source>
</evidence>
<evidence type="ECO:0000256" key="4">
    <source>
        <dbReference type="ARBA" id="ARBA00008773"/>
    </source>
</evidence>
<dbReference type="GO" id="GO:0016787">
    <property type="term" value="F:hydrolase activity"/>
    <property type="evidence" value="ECO:0007669"/>
    <property type="project" value="UniProtKB-KW"/>
</dbReference>
<comment type="catalytic activity">
    <reaction evidence="1">
        <text>Hydrolysis of (1-&gt;3)-beta-D-glucosidic linkages in (1-&gt;3)-beta-D-glucans.</text>
        <dbReference type="EC" id="3.2.1.39"/>
    </reaction>
</comment>
<feature type="compositionally biased region" description="Low complexity" evidence="23">
    <location>
        <begin position="331"/>
        <end position="344"/>
    </location>
</feature>
<dbReference type="EMBL" id="JBFXLQ010000027">
    <property type="protein sequence ID" value="KAL2866126.1"/>
    <property type="molecule type" value="Genomic_DNA"/>
</dbReference>
<evidence type="ECO:0000256" key="3">
    <source>
        <dbReference type="ARBA" id="ARBA00004609"/>
    </source>
</evidence>
<dbReference type="InterPro" id="IPR050732">
    <property type="entry name" value="Beta-glucan_modifiers"/>
</dbReference>
<keyword evidence="8" id="KW-0134">Cell wall</keyword>
<evidence type="ECO:0000256" key="13">
    <source>
        <dbReference type="ARBA" id="ARBA00023136"/>
    </source>
</evidence>
<reference evidence="25 26" key="1">
    <citation type="submission" date="2024-07" db="EMBL/GenBank/DDBJ databases">
        <title>Section-level genome sequencing and comparative genomics of Aspergillus sections Usti and Cavernicolus.</title>
        <authorList>
            <consortium name="Lawrence Berkeley National Laboratory"/>
            <person name="Nybo J.L."/>
            <person name="Vesth T.C."/>
            <person name="Theobald S."/>
            <person name="Frisvad J.C."/>
            <person name="Larsen T.O."/>
            <person name="Kjaerboelling I."/>
            <person name="Rothschild-Mancinelli K."/>
            <person name="Lyhne E.K."/>
            <person name="Kogle M.E."/>
            <person name="Barry K."/>
            <person name="Clum A."/>
            <person name="Na H."/>
            <person name="Ledsgaard L."/>
            <person name="Lin J."/>
            <person name="Lipzen A."/>
            <person name="Kuo A."/>
            <person name="Riley R."/>
            <person name="Mondo S."/>
            <person name="Labutti K."/>
            <person name="Haridas S."/>
            <person name="Pangalinan J."/>
            <person name="Salamov A.A."/>
            <person name="Simmons B.A."/>
            <person name="Magnuson J.K."/>
            <person name="Chen J."/>
            <person name="Drula E."/>
            <person name="Henrissat B."/>
            <person name="Wiebenga A."/>
            <person name="Lubbers R.J."/>
            <person name="Gomes A.C."/>
            <person name="Macurrencykelacurrency M.R."/>
            <person name="Stajich J."/>
            <person name="Grigoriev I.V."/>
            <person name="Mortensen U.H."/>
            <person name="De Vries R.P."/>
            <person name="Baker S.E."/>
            <person name="Andersen M.R."/>
        </authorList>
    </citation>
    <scope>NUCLEOTIDE SEQUENCE [LARGE SCALE GENOMIC DNA]</scope>
    <source>
        <strain evidence="25 26">CBS 449.75</strain>
    </source>
</reference>
<feature type="compositionally biased region" description="Low complexity" evidence="23">
    <location>
        <begin position="382"/>
        <end position="408"/>
    </location>
</feature>
<feature type="region of interest" description="Disordered" evidence="23">
    <location>
        <begin position="314"/>
        <end position="344"/>
    </location>
</feature>
<feature type="compositionally biased region" description="Low complexity" evidence="23">
    <location>
        <begin position="420"/>
        <end position="434"/>
    </location>
</feature>
<comment type="similarity">
    <text evidence="4 22">Belongs to the glycosyl hydrolase 17 family.</text>
</comment>
<evidence type="ECO:0000256" key="11">
    <source>
        <dbReference type="ARBA" id="ARBA00022729"/>
    </source>
</evidence>
<evidence type="ECO:0000256" key="24">
    <source>
        <dbReference type="SAM" id="SignalP"/>
    </source>
</evidence>
<keyword evidence="11 24" id="KW-0732">Signal</keyword>
<evidence type="ECO:0000256" key="7">
    <source>
        <dbReference type="ARBA" id="ARBA00022475"/>
    </source>
</evidence>
<evidence type="ECO:0000313" key="26">
    <source>
        <dbReference type="Proteomes" id="UP001610432"/>
    </source>
</evidence>
<dbReference type="InterPro" id="IPR000490">
    <property type="entry name" value="Glyco_hydro_17"/>
</dbReference>
<evidence type="ECO:0000256" key="5">
    <source>
        <dbReference type="ARBA" id="ARBA00012780"/>
    </source>
</evidence>
<evidence type="ECO:0000256" key="16">
    <source>
        <dbReference type="ARBA" id="ARBA00023288"/>
    </source>
</evidence>
<dbReference type="PANTHER" id="PTHR16631">
    <property type="entry name" value="GLUCAN 1,3-BETA-GLUCOSIDASE"/>
    <property type="match status" value="1"/>
</dbReference>
<feature type="chain" id="PRO_5046500161" description="Probable glucan endo-1,3-beta-glucosidase eglC" evidence="24">
    <location>
        <begin position="20"/>
        <end position="460"/>
    </location>
</feature>
<evidence type="ECO:0000256" key="9">
    <source>
        <dbReference type="ARBA" id="ARBA00022525"/>
    </source>
</evidence>
<keyword evidence="17" id="KW-0961">Cell wall biogenesis/degradation</keyword>
<feature type="signal peptide" evidence="24">
    <location>
        <begin position="1"/>
        <end position="19"/>
    </location>
</feature>
<proteinExistence type="inferred from homology"/>
<evidence type="ECO:0000313" key="25">
    <source>
        <dbReference type="EMBL" id="KAL2866126.1"/>
    </source>
</evidence>
<gene>
    <name evidence="25" type="ORF">BJX67DRAFT_356640</name>
</gene>
<evidence type="ECO:0000256" key="19">
    <source>
        <dbReference type="ARBA" id="ARBA00025152"/>
    </source>
</evidence>
<keyword evidence="16" id="KW-0449">Lipoprotein</keyword>
<evidence type="ECO:0000256" key="23">
    <source>
        <dbReference type="SAM" id="MobiDB-lite"/>
    </source>
</evidence>
<sequence length="460" mass="46824">MFSKTQILTLALAVASAEAASKGFNYGATKPDGSIKAQADFQSEFQTAKNLKGAPGFSSARLYTMIQGGSVNTPISAIPAAIAEDTTLLLGLWASGGGIDNEIAALKAAIDQYGEEFTKLVVGISVGSEDLYRNSEIGVQADAGIGVEPEELVSSINRVREAISGTSLSDARIGHVDTWNAWTNGSNAAVIEACDWLGFDGYPYFQNTMANSISNAKALFDDSVAKTQGVANGKEVWITETGWPVSGDQENLATASVENAKTFWNEVGCPLFDNVNTWWYILQDASGASTPNPSFGLVGGTLSTEPLFDLSCSGSSSSSALDESTTTPAESTSVRSTSVQSSSVESSGFYSTTKTWSATPTHAGSNLGSSDSFPSGSGHQAGASSVTVSPSISSPSSSATASPTQSAGAGTGSGSGSNTGGSEEPSTSTSPDSPDFTGAGTRLSGSVFGAALLVAALVAV</sequence>
<evidence type="ECO:0000256" key="2">
    <source>
        <dbReference type="ARBA" id="ARBA00004191"/>
    </source>
</evidence>
<keyword evidence="10" id="KW-0336">GPI-anchor</keyword>
<comment type="caution">
    <text evidence="25">The sequence shown here is derived from an EMBL/GenBank/DDBJ whole genome shotgun (WGS) entry which is preliminary data.</text>
</comment>
<keyword evidence="26" id="KW-1185">Reference proteome</keyword>
<evidence type="ECO:0000256" key="15">
    <source>
        <dbReference type="ARBA" id="ARBA00023277"/>
    </source>
</evidence>
<keyword evidence="12 25" id="KW-0378">Hydrolase</keyword>
<evidence type="ECO:0000256" key="1">
    <source>
        <dbReference type="ARBA" id="ARBA00000382"/>
    </source>
</evidence>
<evidence type="ECO:0000256" key="20">
    <source>
        <dbReference type="ARBA" id="ARBA00032134"/>
    </source>
</evidence>
<evidence type="ECO:0000256" key="21">
    <source>
        <dbReference type="ARBA" id="ARBA00032906"/>
    </source>
</evidence>
<dbReference type="EC" id="3.2.1.39" evidence="5"/>
<dbReference type="Proteomes" id="UP001610432">
    <property type="component" value="Unassembled WGS sequence"/>
</dbReference>
<evidence type="ECO:0000256" key="8">
    <source>
        <dbReference type="ARBA" id="ARBA00022512"/>
    </source>
</evidence>
<protein>
    <recommendedName>
        <fullName evidence="6">Probable glucan endo-1,3-beta-glucosidase eglC</fullName>
        <ecNumber evidence="5">3.2.1.39</ecNumber>
    </recommendedName>
    <alternativeName>
        <fullName evidence="20">Endo-1,3-beta-glucanase eglC</fullName>
    </alternativeName>
    <alternativeName>
        <fullName evidence="21">Laminarinase eglC</fullName>
    </alternativeName>
</protein>
<organism evidence="25 26">
    <name type="scientific">Aspergillus lucknowensis</name>
    <dbReference type="NCBI Taxonomy" id="176173"/>
    <lineage>
        <taxon>Eukaryota</taxon>
        <taxon>Fungi</taxon>
        <taxon>Dikarya</taxon>
        <taxon>Ascomycota</taxon>
        <taxon>Pezizomycotina</taxon>
        <taxon>Eurotiomycetes</taxon>
        <taxon>Eurotiomycetidae</taxon>
        <taxon>Eurotiales</taxon>
        <taxon>Aspergillaceae</taxon>
        <taxon>Aspergillus</taxon>
        <taxon>Aspergillus subgen. Nidulantes</taxon>
    </lineage>
</organism>
<feature type="compositionally biased region" description="Gly residues" evidence="23">
    <location>
        <begin position="409"/>
        <end position="419"/>
    </location>
</feature>
<name>A0ABR4LNV3_9EURO</name>
<accession>A0ABR4LNV3</accession>
<dbReference type="RefSeq" id="XP_070885105.1">
    <property type="nucleotide sequence ID" value="XM_071029406.1"/>
</dbReference>
<dbReference type="Pfam" id="PF00332">
    <property type="entry name" value="Glyco_hydro_17"/>
    <property type="match status" value="1"/>
</dbReference>
<comment type="function">
    <text evidence="19">Glucanases play a role in cell expansion during growth, in cell-cell fusion during mating, and in spore release during sporulation. This enzyme may be involved in beta-glucan degradation and also function biosynthetically as a transglycosylase.</text>
</comment>
<evidence type="ECO:0000256" key="6">
    <source>
        <dbReference type="ARBA" id="ARBA00019762"/>
    </source>
</evidence>
<feature type="compositionally biased region" description="Polar residues" evidence="23">
    <location>
        <begin position="360"/>
        <end position="378"/>
    </location>
</feature>
<keyword evidence="13" id="KW-0472">Membrane</keyword>
<dbReference type="PANTHER" id="PTHR16631:SF13">
    <property type="entry name" value="GLUCAN ENDO-1,3-BETA-GLUCOSIDASE EGLC-RELATED"/>
    <property type="match status" value="1"/>
</dbReference>
<feature type="region of interest" description="Disordered" evidence="23">
    <location>
        <begin position="360"/>
        <end position="441"/>
    </location>
</feature>
<evidence type="ECO:0000256" key="10">
    <source>
        <dbReference type="ARBA" id="ARBA00022622"/>
    </source>
</evidence>
<keyword evidence="7" id="KW-1003">Cell membrane</keyword>
<dbReference type="Gene3D" id="3.20.20.80">
    <property type="entry name" value="Glycosidases"/>
    <property type="match status" value="1"/>
</dbReference>
<evidence type="ECO:0000256" key="12">
    <source>
        <dbReference type="ARBA" id="ARBA00022801"/>
    </source>
</evidence>
<evidence type="ECO:0000256" key="18">
    <source>
        <dbReference type="ARBA" id="ARBA00023326"/>
    </source>
</evidence>
<comment type="subcellular location">
    <subcellularLocation>
        <location evidence="3">Cell membrane</location>
        <topology evidence="3">Lipid-anchor</topology>
        <topology evidence="3">GPI-anchor</topology>
    </subcellularLocation>
    <subcellularLocation>
        <location evidence="2">Secreted</location>
        <location evidence="2">Cell wall</location>
    </subcellularLocation>
</comment>
<keyword evidence="9" id="KW-0964">Secreted</keyword>
<feature type="compositionally biased region" description="Polar residues" evidence="23">
    <location>
        <begin position="320"/>
        <end position="330"/>
    </location>
</feature>